<sequence>MNESDTRLKRITPALERAGWGKVANSQIFTEQRAYQISPGRIEKVGRRNPKFIDYLLSYRGQKLAIVEAKSDEKDVSAGVPQAKLYAAMMNIRFTYSTNGNEKWAIDMKTGKEGFVDRFPTPEELWQMTFPETNEWRDKLNAIPFNRDGGKQPRYYQEIATNKVMEAVANEQKRILLTLATGTGKTYLAFQIVWKLFKARWNVKKEDRIPRILFLADRNILADQALNDFGQFPEDAMCRLTPDEISKTGGKVPLSRSLYFTIFQTFMSGETPYYKQYPQDFFDFIIIDECHRGGANDESQWREIMEYFSSAYQLGLTATPKREVNADTYRYFGEPVYIYSLKQGIEDGFLTPFRVRIGSGSLDEYMFKKGDKVVVGEIEEDKVYTETDFYQGNIYIRERDEDRVKEFLKQIKPDDKTLVFCATQNHAAQVRDMINQHSKNPHPMYCVRVTANDGKLGEGNLGLFQNNERTLPTILTTSQKLTTGVDARNVRNIVLMRPVNNIIEFKQIVGRGTRVYDEKFYFTIYDFVKASEHFADPEWDGEPIEPTIVEEPEPKGGEGDDDKPKPRPMPQPCPVCGNMTCTCPGGKPKKTVVVKLSEERTVELRTEWEEKFLFDGKLIGMDEFIKILFGNLPRFFKSDQDLREQWANPDTRKALLTQLEREGFALEKLRQVQYLLDAEDCDLLDVLEFLAYHSTPMERRQRVNLVYMDIMESLTEEQVEFAKYVLNHYIARGSMELYRDNLPHFLRKKYGSTADAVKKLGNPQTISSLYLNLQQTLYAV</sequence>
<keyword evidence="4" id="KW-0378">Hydrolase</keyword>
<dbReference type="GO" id="GO:0005524">
    <property type="term" value="F:ATP binding"/>
    <property type="evidence" value="ECO:0007669"/>
    <property type="project" value="InterPro"/>
</dbReference>
<dbReference type="Pfam" id="PF04851">
    <property type="entry name" value="ResIII"/>
    <property type="match status" value="1"/>
</dbReference>
<evidence type="ECO:0000256" key="1">
    <source>
        <dbReference type="SAM" id="MobiDB-lite"/>
    </source>
</evidence>
<dbReference type="InterPro" id="IPR014001">
    <property type="entry name" value="Helicase_ATP-bd"/>
</dbReference>
<evidence type="ECO:0000313" key="4">
    <source>
        <dbReference type="EMBL" id="KGF50431.1"/>
    </source>
</evidence>
<keyword evidence="4" id="KW-0540">Nuclease</keyword>
<dbReference type="GO" id="GO:0004519">
    <property type="term" value="F:endonuclease activity"/>
    <property type="evidence" value="ECO:0007669"/>
    <property type="project" value="UniProtKB-KW"/>
</dbReference>
<evidence type="ECO:0000313" key="5">
    <source>
        <dbReference type="Proteomes" id="UP000029538"/>
    </source>
</evidence>
<dbReference type="NCBIfam" id="NF046051">
    <property type="entry name" value="restrict_EcoAI"/>
    <property type="match status" value="1"/>
</dbReference>
<dbReference type="InterPro" id="IPR001650">
    <property type="entry name" value="Helicase_C-like"/>
</dbReference>
<feature type="region of interest" description="Disordered" evidence="1">
    <location>
        <begin position="539"/>
        <end position="571"/>
    </location>
</feature>
<evidence type="ECO:0000259" key="3">
    <source>
        <dbReference type="PROSITE" id="PS51194"/>
    </source>
</evidence>
<feature type="domain" description="Helicase C-terminal" evidence="3">
    <location>
        <begin position="403"/>
        <end position="555"/>
    </location>
</feature>
<protein>
    <submittedName>
        <fullName evidence="4">Restriction endonuclease</fullName>
    </submittedName>
</protein>
<dbReference type="Pfam" id="PF00271">
    <property type="entry name" value="Helicase_C"/>
    <property type="match status" value="1"/>
</dbReference>
<dbReference type="PROSITE" id="PS51194">
    <property type="entry name" value="HELICASE_CTER"/>
    <property type="match status" value="1"/>
</dbReference>
<dbReference type="GO" id="GO:0016787">
    <property type="term" value="F:hydrolase activity"/>
    <property type="evidence" value="ECO:0007669"/>
    <property type="project" value="InterPro"/>
</dbReference>
<keyword evidence="4" id="KW-0255">Endonuclease</keyword>
<organism evidence="4 5">
    <name type="scientific">Prevotella disiens DNF00882</name>
    <dbReference type="NCBI Taxonomy" id="1401075"/>
    <lineage>
        <taxon>Bacteria</taxon>
        <taxon>Pseudomonadati</taxon>
        <taxon>Bacteroidota</taxon>
        <taxon>Bacteroidia</taxon>
        <taxon>Bacteroidales</taxon>
        <taxon>Prevotellaceae</taxon>
        <taxon>Prevotella</taxon>
    </lineage>
</organism>
<feature type="compositionally biased region" description="Basic and acidic residues" evidence="1">
    <location>
        <begin position="552"/>
        <end position="565"/>
    </location>
</feature>
<dbReference type="RefSeq" id="WP_036882302.1">
    <property type="nucleotide sequence ID" value="NZ_JRNR01000004.1"/>
</dbReference>
<dbReference type="InterPro" id="IPR006935">
    <property type="entry name" value="Helicase/UvrB_N"/>
</dbReference>
<dbReference type="EMBL" id="JRNR01000004">
    <property type="protein sequence ID" value="KGF50431.1"/>
    <property type="molecule type" value="Genomic_DNA"/>
</dbReference>
<dbReference type="InterPro" id="IPR050742">
    <property type="entry name" value="Helicase_Restrict-Modif_Enz"/>
</dbReference>
<evidence type="ECO:0000259" key="2">
    <source>
        <dbReference type="PROSITE" id="PS51192"/>
    </source>
</evidence>
<gene>
    <name evidence="4" type="ORF">HMPREF0654_01805</name>
</gene>
<feature type="compositionally biased region" description="Acidic residues" evidence="1">
    <location>
        <begin position="539"/>
        <end position="551"/>
    </location>
</feature>
<dbReference type="GO" id="GO:0003677">
    <property type="term" value="F:DNA binding"/>
    <property type="evidence" value="ECO:0007669"/>
    <property type="project" value="InterPro"/>
</dbReference>
<proteinExistence type="predicted"/>
<dbReference type="InterPro" id="IPR013670">
    <property type="entry name" value="EcoEI_R_C_dom"/>
</dbReference>
<comment type="caution">
    <text evidence="4">The sequence shown here is derived from an EMBL/GenBank/DDBJ whole genome shotgun (WGS) entry which is preliminary data.</text>
</comment>
<dbReference type="GO" id="GO:0006304">
    <property type="term" value="P:DNA modification"/>
    <property type="evidence" value="ECO:0007669"/>
    <property type="project" value="InterPro"/>
</dbReference>
<dbReference type="SMART" id="SM00487">
    <property type="entry name" value="DEXDc"/>
    <property type="match status" value="1"/>
</dbReference>
<dbReference type="Gene3D" id="3.90.1570.30">
    <property type="match status" value="1"/>
</dbReference>
<dbReference type="Pfam" id="PF08463">
    <property type="entry name" value="EcoEI_R_C"/>
    <property type="match status" value="1"/>
</dbReference>
<dbReference type="CDD" id="cd18799">
    <property type="entry name" value="SF2_C_EcoAI-like"/>
    <property type="match status" value="1"/>
</dbReference>
<reference evidence="4 5" key="1">
    <citation type="submission" date="2014-07" db="EMBL/GenBank/DDBJ databases">
        <authorList>
            <person name="McCorrison J."/>
            <person name="Sanka R."/>
            <person name="Torralba M."/>
            <person name="Gillis M."/>
            <person name="Haft D.H."/>
            <person name="Methe B."/>
            <person name="Sutton G."/>
            <person name="Nelson K.E."/>
        </authorList>
    </citation>
    <scope>NUCLEOTIDE SEQUENCE [LARGE SCALE GENOMIC DNA]</scope>
    <source>
        <strain evidence="4 5">DNF00882</strain>
    </source>
</reference>
<dbReference type="Gene3D" id="3.40.50.300">
    <property type="entry name" value="P-loop containing nucleotide triphosphate hydrolases"/>
    <property type="match status" value="2"/>
</dbReference>
<dbReference type="PROSITE" id="PS51192">
    <property type="entry name" value="HELICASE_ATP_BIND_1"/>
    <property type="match status" value="1"/>
</dbReference>
<dbReference type="SUPFAM" id="SSF52540">
    <property type="entry name" value="P-loop containing nucleoside triphosphate hydrolases"/>
    <property type="match status" value="2"/>
</dbReference>
<feature type="domain" description="Helicase ATP-binding" evidence="2">
    <location>
        <begin position="166"/>
        <end position="338"/>
    </location>
</feature>
<dbReference type="InterPro" id="IPR027417">
    <property type="entry name" value="P-loop_NTPase"/>
</dbReference>
<name>A0A096AUL7_9BACT</name>
<accession>A0A096AUL7</accession>
<dbReference type="CDD" id="cd18032">
    <property type="entry name" value="DEXHc_RE_I_III_res"/>
    <property type="match status" value="1"/>
</dbReference>
<dbReference type="Proteomes" id="UP000029538">
    <property type="component" value="Unassembled WGS sequence"/>
</dbReference>
<dbReference type="PANTHER" id="PTHR47396">
    <property type="entry name" value="TYPE I RESTRICTION ENZYME ECOKI R PROTEIN"/>
    <property type="match status" value="1"/>
</dbReference>
<dbReference type="PANTHER" id="PTHR47396:SF1">
    <property type="entry name" value="ATP-DEPENDENT HELICASE IRC3-RELATED"/>
    <property type="match status" value="1"/>
</dbReference>
<dbReference type="AlphaFoldDB" id="A0A096AUL7"/>
<dbReference type="GO" id="GO:0005829">
    <property type="term" value="C:cytosol"/>
    <property type="evidence" value="ECO:0007669"/>
    <property type="project" value="TreeGrafter"/>
</dbReference>